<sequence>MTQSLFDCKIKGLPAAQRVDRHQIAQYMTETQGYYQQKPQSSRYAQIDLWIFKLNFIDTSCEKLFFAGVISVAIAFIIYLLLQNLANHSTFLICNAQMNYLEKDGGKCAVVYGSRWKW</sequence>
<dbReference type="EMBL" id="RRYP01003199">
    <property type="protein sequence ID" value="TNV84040.1"/>
    <property type="molecule type" value="Genomic_DNA"/>
</dbReference>
<gene>
    <name evidence="2" type="ORF">FGO68_gene12076</name>
</gene>
<keyword evidence="3" id="KW-1185">Reference proteome</keyword>
<evidence type="ECO:0000256" key="1">
    <source>
        <dbReference type="SAM" id="Phobius"/>
    </source>
</evidence>
<comment type="caution">
    <text evidence="2">The sequence shown here is derived from an EMBL/GenBank/DDBJ whole genome shotgun (WGS) entry which is preliminary data.</text>
</comment>
<keyword evidence="1" id="KW-1133">Transmembrane helix</keyword>
<evidence type="ECO:0000313" key="3">
    <source>
        <dbReference type="Proteomes" id="UP000785679"/>
    </source>
</evidence>
<dbReference type="AlphaFoldDB" id="A0A8J8P198"/>
<proteinExistence type="predicted"/>
<evidence type="ECO:0000313" key="2">
    <source>
        <dbReference type="EMBL" id="TNV84040.1"/>
    </source>
</evidence>
<keyword evidence="1" id="KW-0812">Transmembrane</keyword>
<protein>
    <submittedName>
        <fullName evidence="2">Uncharacterized protein</fullName>
    </submittedName>
</protein>
<dbReference type="Proteomes" id="UP000785679">
    <property type="component" value="Unassembled WGS sequence"/>
</dbReference>
<keyword evidence="1" id="KW-0472">Membrane</keyword>
<accession>A0A8J8P198</accession>
<reference evidence="2" key="1">
    <citation type="submission" date="2019-06" db="EMBL/GenBank/DDBJ databases">
        <authorList>
            <person name="Zheng W."/>
        </authorList>
    </citation>
    <scope>NUCLEOTIDE SEQUENCE</scope>
    <source>
        <strain evidence="2">QDHG01</strain>
    </source>
</reference>
<organism evidence="2 3">
    <name type="scientific">Halteria grandinella</name>
    <dbReference type="NCBI Taxonomy" id="5974"/>
    <lineage>
        <taxon>Eukaryota</taxon>
        <taxon>Sar</taxon>
        <taxon>Alveolata</taxon>
        <taxon>Ciliophora</taxon>
        <taxon>Intramacronucleata</taxon>
        <taxon>Spirotrichea</taxon>
        <taxon>Stichotrichia</taxon>
        <taxon>Sporadotrichida</taxon>
        <taxon>Halteriidae</taxon>
        <taxon>Halteria</taxon>
    </lineage>
</organism>
<name>A0A8J8P198_HALGN</name>
<feature type="transmembrane region" description="Helical" evidence="1">
    <location>
        <begin position="64"/>
        <end position="82"/>
    </location>
</feature>